<gene>
    <name evidence="1" type="ORF">DHETER_LOCUS1468</name>
</gene>
<dbReference type="EMBL" id="CAJVPU010000880">
    <property type="protein sequence ID" value="CAG8465301.1"/>
    <property type="molecule type" value="Genomic_DNA"/>
</dbReference>
<proteinExistence type="predicted"/>
<sequence length="615" mass="70586">IDQGQIQWDSKRSGKVNIESIEELRVGDAIRVYREHFKLNVDIESRWFNIIYVDFGKYKALLKHAKVYQDMSQPLSHYFIDSSHNTYLLGHQLAGESTIEGYIRVLRKGCRCVEIDCWDGPDGPVVFHGQLNQVISAIRAYAFEASPYPLILSLEVHRSIERQNQMSSILLNTLGEYLVTKFLSENETELQSPASLLYKIIFNGLDSITDAESTTNTESDVELSKGMCGYVLKSERLRNPEISSDINTQSPIQTLTIEIISAQQLPKPKDSHKGEVIDPYIEVKLLIPGLLIAVFIVLCIGVHDELPSVNVTYKVVDNLPIPDIFFSYNYNFTINCAISNFTGTYNCNNYINKTIYDTSQSKYSAAFSANYYVSTYTGCTLSINITDPRYNISNQSDYMEMYAYDKEYYLNPIIAGSQIQFVESLFLKNMYFFGQPKNDIAHYEWIFDRRIRHALVQDILSFFGRQRYITIPYLESHMATATTASSDLRTNNSYYAVLRFIMSPPFIVVEETEERSKTILNILGVIGGIWSCVVALYIFLFGPGLISPWGFVQKSKLFKDQYEKNILPFVCEPDTTEGFNDSTQKRLNNLEKRIEFYDKFIIDNSLLTFIKKDEK</sequence>
<dbReference type="Proteomes" id="UP000789702">
    <property type="component" value="Unassembled WGS sequence"/>
</dbReference>
<protein>
    <submittedName>
        <fullName evidence="1">7616_t:CDS:1</fullName>
    </submittedName>
</protein>
<evidence type="ECO:0000313" key="1">
    <source>
        <dbReference type="EMBL" id="CAG8465301.1"/>
    </source>
</evidence>
<accession>A0ACA9KC76</accession>
<reference evidence="1" key="1">
    <citation type="submission" date="2021-06" db="EMBL/GenBank/DDBJ databases">
        <authorList>
            <person name="Kallberg Y."/>
            <person name="Tangrot J."/>
            <person name="Rosling A."/>
        </authorList>
    </citation>
    <scope>NUCLEOTIDE SEQUENCE</scope>
    <source>
        <strain evidence="1">IL203A</strain>
    </source>
</reference>
<name>A0ACA9KC76_9GLOM</name>
<feature type="non-terminal residue" evidence="1">
    <location>
        <position position="1"/>
    </location>
</feature>
<keyword evidence="2" id="KW-1185">Reference proteome</keyword>
<comment type="caution">
    <text evidence="1">The sequence shown here is derived from an EMBL/GenBank/DDBJ whole genome shotgun (WGS) entry which is preliminary data.</text>
</comment>
<evidence type="ECO:0000313" key="2">
    <source>
        <dbReference type="Proteomes" id="UP000789702"/>
    </source>
</evidence>
<organism evidence="1 2">
    <name type="scientific">Dentiscutata heterogama</name>
    <dbReference type="NCBI Taxonomy" id="1316150"/>
    <lineage>
        <taxon>Eukaryota</taxon>
        <taxon>Fungi</taxon>
        <taxon>Fungi incertae sedis</taxon>
        <taxon>Mucoromycota</taxon>
        <taxon>Glomeromycotina</taxon>
        <taxon>Glomeromycetes</taxon>
        <taxon>Diversisporales</taxon>
        <taxon>Gigasporaceae</taxon>
        <taxon>Dentiscutata</taxon>
    </lineage>
</organism>